<dbReference type="InterPro" id="IPR000835">
    <property type="entry name" value="HTH_MarR-typ"/>
</dbReference>
<dbReference type="InterPro" id="IPR036388">
    <property type="entry name" value="WH-like_DNA-bd_sf"/>
</dbReference>
<evidence type="ECO:0000256" key="2">
    <source>
        <dbReference type="ARBA" id="ARBA00023125"/>
    </source>
</evidence>
<evidence type="ECO:0000313" key="5">
    <source>
        <dbReference type="EMBL" id="MFC6761475.1"/>
    </source>
</evidence>
<keyword evidence="3" id="KW-0804">Transcription</keyword>
<comment type="caution">
    <text evidence="5">The sequence shown here is derived from an EMBL/GenBank/DDBJ whole genome shotgun (WGS) entry which is preliminary data.</text>
</comment>
<dbReference type="EMBL" id="JBHSWG010000003">
    <property type="protein sequence ID" value="MFC6761475.1"/>
    <property type="molecule type" value="Genomic_DNA"/>
</dbReference>
<dbReference type="PROSITE" id="PS50995">
    <property type="entry name" value="HTH_MARR_2"/>
    <property type="match status" value="1"/>
</dbReference>
<accession>A0ABW2B6W5</accession>
<reference evidence="6" key="1">
    <citation type="journal article" date="2019" name="Int. J. Syst. Evol. Microbiol.">
        <title>The Global Catalogue of Microorganisms (GCM) 10K type strain sequencing project: providing services to taxonomists for standard genome sequencing and annotation.</title>
        <authorList>
            <consortium name="The Broad Institute Genomics Platform"/>
            <consortium name="The Broad Institute Genome Sequencing Center for Infectious Disease"/>
            <person name="Wu L."/>
            <person name="Ma J."/>
        </authorList>
    </citation>
    <scope>NUCLEOTIDE SEQUENCE [LARGE SCALE GENOMIC DNA]</scope>
    <source>
        <strain evidence="6">CCUG 66188</strain>
    </source>
</reference>
<evidence type="ECO:0000259" key="4">
    <source>
        <dbReference type="PROSITE" id="PS50995"/>
    </source>
</evidence>
<dbReference type="InterPro" id="IPR036390">
    <property type="entry name" value="WH_DNA-bd_sf"/>
</dbReference>
<evidence type="ECO:0000313" key="6">
    <source>
        <dbReference type="Proteomes" id="UP001596353"/>
    </source>
</evidence>
<dbReference type="PANTHER" id="PTHR35790">
    <property type="entry name" value="HTH-TYPE TRANSCRIPTIONAL REGULATOR PCHR"/>
    <property type="match status" value="1"/>
</dbReference>
<proteinExistence type="predicted"/>
<keyword evidence="2" id="KW-0238">DNA-binding</keyword>
<keyword evidence="6" id="KW-1185">Reference proteome</keyword>
<evidence type="ECO:0000256" key="1">
    <source>
        <dbReference type="ARBA" id="ARBA00023015"/>
    </source>
</evidence>
<sequence>MKRADQIKTALQRLNSPTRDREGAEILDIDYYTPFLLNAVSSAWGRQTSAIYRRDFGLGLTDWRVLAMLNIEPGITASRICDVIRMDKAAVSRSLKTLNEMGHLRVEQPGADPRKRLWWLSKQGLQVHVDILAVALGCEAELIKGIGPEDLETFLKVLRQMLTNIDPK</sequence>
<dbReference type="Gene3D" id="1.10.10.10">
    <property type="entry name" value="Winged helix-like DNA-binding domain superfamily/Winged helix DNA-binding domain"/>
    <property type="match status" value="1"/>
</dbReference>
<evidence type="ECO:0000256" key="3">
    <source>
        <dbReference type="ARBA" id="ARBA00023163"/>
    </source>
</evidence>
<feature type="domain" description="HTH marR-type" evidence="4">
    <location>
        <begin position="4"/>
        <end position="163"/>
    </location>
</feature>
<name>A0ABW2B6W5_9RHOB</name>
<dbReference type="SUPFAM" id="SSF46785">
    <property type="entry name" value="Winged helix' DNA-binding domain"/>
    <property type="match status" value="1"/>
</dbReference>
<dbReference type="PANTHER" id="PTHR35790:SF4">
    <property type="entry name" value="HTH-TYPE TRANSCRIPTIONAL REGULATOR PCHR"/>
    <property type="match status" value="1"/>
</dbReference>
<dbReference type="SMART" id="SM00347">
    <property type="entry name" value="HTH_MARR"/>
    <property type="match status" value="1"/>
</dbReference>
<gene>
    <name evidence="5" type="ORF">ACFQFQ_21725</name>
</gene>
<dbReference type="InterPro" id="IPR052067">
    <property type="entry name" value="Metal_resp_HTH_trans_reg"/>
</dbReference>
<dbReference type="Pfam" id="PF12802">
    <property type="entry name" value="MarR_2"/>
    <property type="match status" value="1"/>
</dbReference>
<protein>
    <submittedName>
        <fullName evidence="5">MarR family winged helix-turn-helix transcriptional regulator</fullName>
    </submittedName>
</protein>
<dbReference type="Proteomes" id="UP001596353">
    <property type="component" value="Unassembled WGS sequence"/>
</dbReference>
<keyword evidence="1" id="KW-0805">Transcription regulation</keyword>
<organism evidence="5 6">
    <name type="scientific">Sulfitobacter porphyrae</name>
    <dbReference type="NCBI Taxonomy" id="1246864"/>
    <lineage>
        <taxon>Bacteria</taxon>
        <taxon>Pseudomonadati</taxon>
        <taxon>Pseudomonadota</taxon>
        <taxon>Alphaproteobacteria</taxon>
        <taxon>Rhodobacterales</taxon>
        <taxon>Roseobacteraceae</taxon>
        <taxon>Sulfitobacter</taxon>
    </lineage>
</organism>